<accession>A0A086YC08</accession>
<name>A0A086YC08_9RHOB</name>
<evidence type="ECO:0000256" key="4">
    <source>
        <dbReference type="PROSITE-ProRule" id="PRU00335"/>
    </source>
</evidence>
<dbReference type="Proteomes" id="UP000028826">
    <property type="component" value="Unassembled WGS sequence"/>
</dbReference>
<keyword evidence="3" id="KW-0804">Transcription</keyword>
<reference evidence="6 7" key="1">
    <citation type="submission" date="2014-03" db="EMBL/GenBank/DDBJ databases">
        <title>Genome of Haematobacter massiliensis CCUG 47968.</title>
        <authorList>
            <person name="Wang D."/>
            <person name="Wang G."/>
        </authorList>
    </citation>
    <scope>NUCLEOTIDE SEQUENCE [LARGE SCALE GENOMIC DNA]</scope>
    <source>
        <strain evidence="6 7">CCUG 47968</strain>
    </source>
</reference>
<gene>
    <name evidence="6" type="ORF">CN97_05105</name>
</gene>
<dbReference type="RefSeq" id="WP_035705774.1">
    <property type="nucleotide sequence ID" value="NZ_CAMIFG010000046.1"/>
</dbReference>
<organism evidence="6 7">
    <name type="scientific">Haematobacter massiliensis</name>
    <dbReference type="NCBI Taxonomy" id="195105"/>
    <lineage>
        <taxon>Bacteria</taxon>
        <taxon>Pseudomonadati</taxon>
        <taxon>Pseudomonadota</taxon>
        <taxon>Alphaproteobacteria</taxon>
        <taxon>Rhodobacterales</taxon>
        <taxon>Paracoccaceae</taxon>
        <taxon>Haematobacter</taxon>
    </lineage>
</organism>
<dbReference type="Gene3D" id="1.10.357.10">
    <property type="entry name" value="Tetracycline Repressor, domain 2"/>
    <property type="match status" value="1"/>
</dbReference>
<dbReference type="InterPro" id="IPR009057">
    <property type="entry name" value="Homeodomain-like_sf"/>
</dbReference>
<evidence type="ECO:0000256" key="2">
    <source>
        <dbReference type="ARBA" id="ARBA00023125"/>
    </source>
</evidence>
<proteinExistence type="predicted"/>
<feature type="domain" description="HTH tetR-type" evidence="5">
    <location>
        <begin position="6"/>
        <end position="66"/>
    </location>
</feature>
<dbReference type="AlphaFoldDB" id="A0A086YC08"/>
<dbReference type="SUPFAM" id="SSF46689">
    <property type="entry name" value="Homeodomain-like"/>
    <property type="match status" value="1"/>
</dbReference>
<dbReference type="PANTHER" id="PTHR47506:SF6">
    <property type="entry name" value="HTH-TYPE TRANSCRIPTIONAL REPRESSOR NEMR"/>
    <property type="match status" value="1"/>
</dbReference>
<evidence type="ECO:0000256" key="1">
    <source>
        <dbReference type="ARBA" id="ARBA00023015"/>
    </source>
</evidence>
<keyword evidence="2 4" id="KW-0238">DNA-binding</keyword>
<dbReference type="EMBL" id="JGYG01000001">
    <property type="protein sequence ID" value="KFI31808.1"/>
    <property type="molecule type" value="Genomic_DNA"/>
</dbReference>
<dbReference type="PROSITE" id="PS50977">
    <property type="entry name" value="HTH_TETR_2"/>
    <property type="match status" value="1"/>
</dbReference>
<keyword evidence="1" id="KW-0805">Transcription regulation</keyword>
<feature type="DNA-binding region" description="H-T-H motif" evidence="4">
    <location>
        <begin position="29"/>
        <end position="48"/>
    </location>
</feature>
<dbReference type="STRING" id="195105.CN97_05105"/>
<evidence type="ECO:0000256" key="3">
    <source>
        <dbReference type="ARBA" id="ARBA00023163"/>
    </source>
</evidence>
<comment type="caution">
    <text evidence="6">The sequence shown here is derived from an EMBL/GenBank/DDBJ whole genome shotgun (WGS) entry which is preliminary data.</text>
</comment>
<dbReference type="InterPro" id="IPR001647">
    <property type="entry name" value="HTH_TetR"/>
</dbReference>
<dbReference type="Pfam" id="PF00440">
    <property type="entry name" value="TetR_N"/>
    <property type="match status" value="1"/>
</dbReference>
<evidence type="ECO:0000313" key="6">
    <source>
        <dbReference type="EMBL" id="KFI31808.1"/>
    </source>
</evidence>
<dbReference type="PRINTS" id="PR00455">
    <property type="entry name" value="HTHTETR"/>
</dbReference>
<keyword evidence="7" id="KW-1185">Reference proteome</keyword>
<evidence type="ECO:0000313" key="7">
    <source>
        <dbReference type="Proteomes" id="UP000028826"/>
    </source>
</evidence>
<protein>
    <submittedName>
        <fullName evidence="6">TetR family transcriptional regulator</fullName>
    </submittedName>
</protein>
<dbReference type="GO" id="GO:0003677">
    <property type="term" value="F:DNA binding"/>
    <property type="evidence" value="ECO:0007669"/>
    <property type="project" value="UniProtKB-UniRule"/>
</dbReference>
<dbReference type="eggNOG" id="COG1309">
    <property type="taxonomic scope" value="Bacteria"/>
</dbReference>
<sequence length="194" mass="21178">MKLKKDIRREQMLDAAMEIVRDQGADELTLGTLAAKAGVSRPIAYEHFSSRAGLLVALFKRLEENYIHWLRSALHEAPMELAAVADVISQAYFECLAQFGPEALAISAALKGTEEMAAQQRLMLNVYVELMCDALRPFSDLEDEHFRPVCVGLLGAAEALASETQAGAISQQTSTFVLSSLIAKAVVDRPGKAR</sequence>
<dbReference type="PANTHER" id="PTHR47506">
    <property type="entry name" value="TRANSCRIPTIONAL REGULATORY PROTEIN"/>
    <property type="match status" value="1"/>
</dbReference>
<evidence type="ECO:0000259" key="5">
    <source>
        <dbReference type="PROSITE" id="PS50977"/>
    </source>
</evidence>